<feature type="transmembrane region" description="Helical" evidence="2">
    <location>
        <begin position="950"/>
        <end position="968"/>
    </location>
</feature>
<dbReference type="PROSITE" id="PS50234">
    <property type="entry name" value="VWFA"/>
    <property type="match status" value="1"/>
</dbReference>
<protein>
    <submittedName>
        <fullName evidence="6">Uncharacterized protein LOC100184723</fullName>
    </submittedName>
</protein>
<comment type="caution">
    <text evidence="1">Lacks conserved residue(s) required for the propagation of feature annotation.</text>
</comment>
<keyword evidence="3" id="KW-0732">Signal</keyword>
<dbReference type="EMBL" id="LR787028">
    <property type="protein sequence ID" value="CAB3262890.1"/>
    <property type="molecule type" value="mRNA"/>
</dbReference>
<accession>A0A6F9DIN5</accession>
<evidence type="ECO:0000259" key="5">
    <source>
        <dbReference type="PROSITE" id="PS50234"/>
    </source>
</evidence>
<keyword evidence="2" id="KW-0472">Membrane</keyword>
<dbReference type="PROSITE" id="PS50026">
    <property type="entry name" value="EGF_3"/>
    <property type="match status" value="1"/>
</dbReference>
<keyword evidence="2" id="KW-1133">Transmembrane helix</keyword>
<feature type="transmembrane region" description="Helical" evidence="2">
    <location>
        <begin position="729"/>
        <end position="751"/>
    </location>
</feature>
<feature type="transmembrane region" description="Helical" evidence="2">
    <location>
        <begin position="766"/>
        <end position="788"/>
    </location>
</feature>
<feature type="transmembrane region" description="Helical" evidence="2">
    <location>
        <begin position="980"/>
        <end position="1003"/>
    </location>
</feature>
<dbReference type="Pfam" id="PF00092">
    <property type="entry name" value="VWA"/>
    <property type="match status" value="1"/>
</dbReference>
<organism evidence="6">
    <name type="scientific">Phallusia mammillata</name>
    <dbReference type="NCBI Taxonomy" id="59560"/>
    <lineage>
        <taxon>Eukaryota</taxon>
        <taxon>Metazoa</taxon>
        <taxon>Chordata</taxon>
        <taxon>Tunicata</taxon>
        <taxon>Ascidiacea</taxon>
        <taxon>Phlebobranchia</taxon>
        <taxon>Ascidiidae</taxon>
        <taxon>Phallusia</taxon>
    </lineage>
</organism>
<evidence type="ECO:0000256" key="2">
    <source>
        <dbReference type="SAM" id="Phobius"/>
    </source>
</evidence>
<keyword evidence="2" id="KW-0812">Transmembrane</keyword>
<evidence type="ECO:0000259" key="4">
    <source>
        <dbReference type="PROSITE" id="PS50026"/>
    </source>
</evidence>
<reference evidence="6" key="1">
    <citation type="submission" date="2020-04" db="EMBL/GenBank/DDBJ databases">
        <authorList>
            <person name="Neveu A P."/>
        </authorList>
    </citation>
    <scope>NUCLEOTIDE SEQUENCE</scope>
    <source>
        <tissue evidence="6">Whole embryo</tissue>
    </source>
</reference>
<dbReference type="InterPro" id="IPR036465">
    <property type="entry name" value="vWFA_dom_sf"/>
</dbReference>
<dbReference type="Gene3D" id="3.40.50.410">
    <property type="entry name" value="von Willebrand factor, type A domain"/>
    <property type="match status" value="1"/>
</dbReference>
<sequence>MLGFWCFVIVGCIALNGPTAVESVTYKPWLTEEVLFLADVCCLTHNEFLRMKVELYFSAKVFTDISTDRNANGSIYVFNSTGSETPSSNPTFTSLNMKRCSSVECLEQAAISMDEANIVTTSSLAAAIEHISKLYSTWQYNRVQRKTLVVITTSTADSRDALLRSHTITNDQNITVYAVGIGNGTSQEKLSVIANGGTDNSRVYWTPNFNCSTCDLVKDLKVNLNTTPTEPDWCTVYKCHSFATCQWRWPYCKCGDGYDGNGTACNRLYLLEFTQSLNPGVVLTSAELRDVSGHLQTLFYPDSSEQPNMGARHWDLHIISSNNGLRYYYQFAGAYEPVDVLVQRYAADVKKWFSTSYFEKYDKIGLGLPQPVGCEHSFPNHISSFYFPITLVNSVSSPWNLCPKGFPRASIQCVPHNTSNSLGLVIGGRFDPTTLNTVSCDANLSQIATSNLDLNKIANVSGQLMLLSGGYKLNDKEVKQALNIIDSIKTAVESLSLKISPHILGNMASAVSELLIGLNGSVTYNKDLITRHKVIDTLTYLAHTLNMSQVVGDTWEFKTNKVQLKVQDIPASEDSVIFAPWQPLYNYNYTMYPLNASLYVNKSNGTSGKLRTVIIFFNSTTMQQPDSNKQGMVAASTSHSPKTIISNPDVTVKMLSAEESYGRINSDTFQAAYVRHQCVTWDSNISDWSGENCCLDNDVYPSTECKCSTGIVSMRTTTTRVPPIIEQSILIIVTSSVFSFVLLTLFVWIIYKRNELDSDPFYHQRFLCLTLSLTYLLYAFALPCLATNDVNNGYGTYLVSWEFNSGMAQTTLLHFAVLSSWLLLTLYCFSSYKQAVETKFPGSYAVFVPFIVYVIAASAVVIDSGYFLGILDQYLTNTDFCRTNDWRFITSTYLADNMCWISGKSFYVASFVCVLVSVIGYVVTLLLAIGKAIKLRGNKHHNRPVMKDTFFALLLSFIFGVCCTFAQFRVESVEESERKTMEICFVVFTGILLLGIILVWYLLPGLRKIDQAKTRDTVAMDNVQSTRLMRA</sequence>
<keyword evidence="1" id="KW-0245">EGF-like domain</keyword>
<name>A0A6F9DIN5_9ASCI</name>
<feature type="domain" description="VWFA" evidence="5">
    <location>
        <begin position="33"/>
        <end position="220"/>
    </location>
</feature>
<feature type="domain" description="EGF-like" evidence="4">
    <location>
        <begin position="230"/>
        <end position="266"/>
    </location>
</feature>
<feature type="transmembrane region" description="Helical" evidence="2">
    <location>
        <begin position="808"/>
        <end position="829"/>
    </location>
</feature>
<evidence type="ECO:0000256" key="3">
    <source>
        <dbReference type="SAM" id="SignalP"/>
    </source>
</evidence>
<feature type="signal peptide" evidence="3">
    <location>
        <begin position="1"/>
        <end position="23"/>
    </location>
</feature>
<feature type="chain" id="PRO_5026294887" evidence="3">
    <location>
        <begin position="24"/>
        <end position="1031"/>
    </location>
</feature>
<dbReference type="SUPFAM" id="SSF53300">
    <property type="entry name" value="vWA-like"/>
    <property type="match status" value="1"/>
</dbReference>
<feature type="transmembrane region" description="Helical" evidence="2">
    <location>
        <begin position="906"/>
        <end position="929"/>
    </location>
</feature>
<evidence type="ECO:0000256" key="1">
    <source>
        <dbReference type="PROSITE-ProRule" id="PRU00076"/>
    </source>
</evidence>
<dbReference type="InterPro" id="IPR002035">
    <property type="entry name" value="VWF_A"/>
</dbReference>
<proteinExistence type="evidence at transcript level"/>
<dbReference type="PROSITE" id="PS01186">
    <property type="entry name" value="EGF_2"/>
    <property type="match status" value="1"/>
</dbReference>
<evidence type="ECO:0000313" key="6">
    <source>
        <dbReference type="EMBL" id="CAB3262890.1"/>
    </source>
</evidence>
<gene>
    <name evidence="6" type="primary">LOC100184723</name>
</gene>
<dbReference type="InterPro" id="IPR000742">
    <property type="entry name" value="EGF"/>
</dbReference>
<dbReference type="AlphaFoldDB" id="A0A6F9DIN5"/>
<feature type="transmembrane region" description="Helical" evidence="2">
    <location>
        <begin position="841"/>
        <end position="862"/>
    </location>
</feature>